<dbReference type="GO" id="GO:0046488">
    <property type="term" value="P:phosphatidylinositol metabolic process"/>
    <property type="evidence" value="ECO:0007669"/>
    <property type="project" value="TreeGrafter"/>
</dbReference>
<dbReference type="PANTHER" id="PTHR10336">
    <property type="entry name" value="PHOSPHOINOSITIDE-SPECIFIC PHOSPHOLIPASE C FAMILY PROTEIN"/>
    <property type="match status" value="1"/>
</dbReference>
<proteinExistence type="predicted"/>
<dbReference type="Gene3D" id="1.10.238.10">
    <property type="entry name" value="EF-hand"/>
    <property type="match status" value="1"/>
</dbReference>
<dbReference type="AlphaFoldDB" id="A0AAW0HWZ8"/>
<dbReference type="InterPro" id="IPR037862">
    <property type="entry name" value="PLC-beta_PH"/>
</dbReference>
<dbReference type="CDD" id="cd16208">
    <property type="entry name" value="EFh_PI-PLCbeta1"/>
    <property type="match status" value="1"/>
</dbReference>
<protein>
    <submittedName>
        <fullName evidence="3">Uncharacterized protein</fullName>
    </submittedName>
</protein>
<dbReference type="PANTHER" id="PTHR10336:SF12">
    <property type="entry name" value="1-PHOSPHATIDYLINOSITOL 4,5-BISPHOSPHATE PHOSPHODIESTERASE BETA-1"/>
    <property type="match status" value="1"/>
</dbReference>
<name>A0AAW0HWZ8_MYOGA</name>
<dbReference type="EMBL" id="JBBHLL010000297">
    <property type="protein sequence ID" value="KAK7806618.1"/>
    <property type="molecule type" value="Genomic_DNA"/>
</dbReference>
<dbReference type="InterPro" id="IPR028400">
    <property type="entry name" value="PLC-beta1_EF"/>
</dbReference>
<evidence type="ECO:0000313" key="4">
    <source>
        <dbReference type="Proteomes" id="UP001488838"/>
    </source>
</evidence>
<dbReference type="GO" id="GO:0005737">
    <property type="term" value="C:cytoplasm"/>
    <property type="evidence" value="ECO:0007669"/>
    <property type="project" value="TreeGrafter"/>
</dbReference>
<dbReference type="Proteomes" id="UP001488838">
    <property type="component" value="Unassembled WGS sequence"/>
</dbReference>
<dbReference type="InterPro" id="IPR011992">
    <property type="entry name" value="EF-hand-dom_pair"/>
</dbReference>
<reference evidence="3 4" key="1">
    <citation type="journal article" date="2023" name="bioRxiv">
        <title>Conserved and derived expression patterns and positive selection on dental genes reveal complex evolutionary context of ever-growing rodent molars.</title>
        <authorList>
            <person name="Calamari Z.T."/>
            <person name="Song A."/>
            <person name="Cohen E."/>
            <person name="Akter M."/>
            <person name="Roy R.D."/>
            <person name="Hallikas O."/>
            <person name="Christensen M.M."/>
            <person name="Li P."/>
            <person name="Marangoni P."/>
            <person name="Jernvall J."/>
            <person name="Klein O.D."/>
        </authorList>
    </citation>
    <scope>NUCLEOTIDE SEQUENCE [LARGE SCALE GENOMIC DNA]</scope>
    <source>
        <strain evidence="3">V071</strain>
    </source>
</reference>
<dbReference type="GO" id="GO:0007613">
    <property type="term" value="P:memory"/>
    <property type="evidence" value="ECO:0007669"/>
    <property type="project" value="TreeGrafter"/>
</dbReference>
<evidence type="ECO:0000259" key="1">
    <source>
        <dbReference type="Pfam" id="PF17787"/>
    </source>
</evidence>
<evidence type="ECO:0000259" key="2">
    <source>
        <dbReference type="Pfam" id="PF22631"/>
    </source>
</evidence>
<feature type="domain" description="PLC-beta PH" evidence="1">
    <location>
        <begin position="1"/>
        <end position="49"/>
    </location>
</feature>
<organism evidence="3 4">
    <name type="scientific">Myodes glareolus</name>
    <name type="common">Bank vole</name>
    <name type="synonym">Clethrionomys glareolus</name>
    <dbReference type="NCBI Taxonomy" id="447135"/>
    <lineage>
        <taxon>Eukaryota</taxon>
        <taxon>Metazoa</taxon>
        <taxon>Chordata</taxon>
        <taxon>Craniata</taxon>
        <taxon>Vertebrata</taxon>
        <taxon>Euteleostomi</taxon>
        <taxon>Mammalia</taxon>
        <taxon>Eutheria</taxon>
        <taxon>Euarchontoglires</taxon>
        <taxon>Glires</taxon>
        <taxon>Rodentia</taxon>
        <taxon>Myomorpha</taxon>
        <taxon>Muroidea</taxon>
        <taxon>Cricetidae</taxon>
        <taxon>Arvicolinae</taxon>
        <taxon>Myodes</taxon>
    </lineage>
</organism>
<evidence type="ECO:0000313" key="3">
    <source>
        <dbReference type="EMBL" id="KAK7806618.1"/>
    </source>
</evidence>
<comment type="caution">
    <text evidence="3">The sequence shown here is derived from an EMBL/GenBank/DDBJ whole genome shotgun (WGS) entry which is preliminary data.</text>
</comment>
<gene>
    <name evidence="3" type="ORF">U0070_000069</name>
</gene>
<dbReference type="GO" id="GO:0016607">
    <property type="term" value="C:nuclear speck"/>
    <property type="evidence" value="ECO:0007669"/>
    <property type="project" value="TreeGrafter"/>
</dbReference>
<dbReference type="GO" id="GO:0048015">
    <property type="term" value="P:phosphatidylinositol-mediated signaling"/>
    <property type="evidence" value="ECO:0007669"/>
    <property type="project" value="TreeGrafter"/>
</dbReference>
<sequence>DPKLRELLDVGNIGHLEQRMITVVYGPDLVNISHLNLVAFQEEVAKVPNFSQPSLSKNILLKEQMLFSKTMMQMHVKLEKCCPYMDQEWTSEVFSLATNLLAQNMSRDAFLEKAYTKLKLQVTPEGRIPLKNIYRLFSADRKRVETALEACSLPSSRNDSIPQEDFTPDVYRVFLNNLCPRPEIDNIFSEFGAKSKPYLTVEQMMDFINFKQRDPRLNEILYPPLKQEQVQVLIEKYEPNSSLAKKGELDFSKNDFYSVVEEFQKDF</sequence>
<dbReference type="Pfam" id="PF22631">
    <property type="entry name" value="PLCB1-4-like_EFh"/>
    <property type="match status" value="1"/>
</dbReference>
<keyword evidence="4" id="KW-1185">Reference proteome</keyword>
<dbReference type="GO" id="GO:0051209">
    <property type="term" value="P:release of sequestered calcium ion into cytosol"/>
    <property type="evidence" value="ECO:0007669"/>
    <property type="project" value="TreeGrafter"/>
</dbReference>
<dbReference type="Gene3D" id="2.30.29.240">
    <property type="match status" value="2"/>
</dbReference>
<dbReference type="GO" id="GO:0005516">
    <property type="term" value="F:calmodulin binding"/>
    <property type="evidence" value="ECO:0007669"/>
    <property type="project" value="TreeGrafter"/>
</dbReference>
<feature type="domain" description="Phosphoinositide phospholipase C beta 1-4-like EF-hand" evidence="2">
    <location>
        <begin position="111"/>
        <end position="179"/>
    </location>
</feature>
<accession>A0AAW0HWZ8</accession>
<dbReference type="SUPFAM" id="SSF47473">
    <property type="entry name" value="EF-hand"/>
    <property type="match status" value="1"/>
</dbReference>
<feature type="non-terminal residue" evidence="3">
    <location>
        <position position="1"/>
    </location>
</feature>
<dbReference type="SUPFAM" id="SSF50729">
    <property type="entry name" value="PH domain-like"/>
    <property type="match status" value="1"/>
</dbReference>
<dbReference type="GO" id="GO:0007186">
    <property type="term" value="P:G protein-coupled receptor signaling pathway"/>
    <property type="evidence" value="ECO:0007669"/>
    <property type="project" value="TreeGrafter"/>
</dbReference>
<dbReference type="Pfam" id="PF17787">
    <property type="entry name" value="PH_14"/>
    <property type="match status" value="1"/>
</dbReference>
<dbReference type="InterPro" id="IPR001192">
    <property type="entry name" value="PI-PLC_fam"/>
</dbReference>
<dbReference type="InterPro" id="IPR053945">
    <property type="entry name" value="PLCB1-4-like_EFh"/>
</dbReference>
<dbReference type="GO" id="GO:0004435">
    <property type="term" value="F:phosphatidylinositol-4,5-bisphosphate phospholipase C activity"/>
    <property type="evidence" value="ECO:0007669"/>
    <property type="project" value="TreeGrafter"/>
</dbReference>